<evidence type="ECO:0000313" key="3">
    <source>
        <dbReference type="Proteomes" id="UP000619761"/>
    </source>
</evidence>
<proteinExistence type="predicted"/>
<gene>
    <name evidence="2" type="ORF">GCM10011613_28120</name>
</gene>
<comment type="caution">
    <text evidence="2">The sequence shown here is derived from an EMBL/GenBank/DDBJ whole genome shotgun (WGS) entry which is preliminary data.</text>
</comment>
<dbReference type="InterPro" id="IPR036388">
    <property type="entry name" value="WH-like_DNA-bd_sf"/>
</dbReference>
<reference evidence="3" key="1">
    <citation type="journal article" date="2019" name="Int. J. Syst. Evol. Microbiol.">
        <title>The Global Catalogue of Microorganisms (GCM) 10K type strain sequencing project: providing services to taxonomists for standard genome sequencing and annotation.</title>
        <authorList>
            <consortium name="The Broad Institute Genomics Platform"/>
            <consortium name="The Broad Institute Genome Sequencing Center for Infectious Disease"/>
            <person name="Wu L."/>
            <person name="Ma J."/>
        </authorList>
    </citation>
    <scope>NUCLEOTIDE SEQUENCE [LARGE SCALE GENOMIC DNA]</scope>
    <source>
        <strain evidence="3">KCTC 32239</strain>
    </source>
</reference>
<dbReference type="InterPro" id="IPR000835">
    <property type="entry name" value="HTH_MarR-typ"/>
</dbReference>
<dbReference type="InterPro" id="IPR036390">
    <property type="entry name" value="WH_DNA-bd_sf"/>
</dbReference>
<accession>A0ABQ3B6T5</accession>
<dbReference type="PANTHER" id="PTHR33164">
    <property type="entry name" value="TRANSCRIPTIONAL REGULATOR, MARR FAMILY"/>
    <property type="match status" value="1"/>
</dbReference>
<dbReference type="Gene3D" id="1.10.10.10">
    <property type="entry name" value="Winged helix-like DNA-binding domain superfamily/Winged helix DNA-binding domain"/>
    <property type="match status" value="1"/>
</dbReference>
<dbReference type="InterPro" id="IPR039422">
    <property type="entry name" value="MarR/SlyA-like"/>
</dbReference>
<sequence>MIDQSNLMSSAREDELNRALELFHFAFRAFTAKPDQLLEARGLQRVHHRILYFVGRNPEIRVSGLLAILGVTKQALHAPLRQLIAMGLVQDSPHASDKRGKCLRLTPEGEKLEAALSGAQRKLLNQTFEQAGVAGEQAWRNVMEQLMGQLPK</sequence>
<organism evidence="2 3">
    <name type="scientific">Cellvibrio zantedeschiae</name>
    <dbReference type="NCBI Taxonomy" id="1237077"/>
    <lineage>
        <taxon>Bacteria</taxon>
        <taxon>Pseudomonadati</taxon>
        <taxon>Pseudomonadota</taxon>
        <taxon>Gammaproteobacteria</taxon>
        <taxon>Cellvibrionales</taxon>
        <taxon>Cellvibrionaceae</taxon>
        <taxon>Cellvibrio</taxon>
    </lineage>
</organism>
<dbReference type="PROSITE" id="PS50995">
    <property type="entry name" value="HTH_MARR_2"/>
    <property type="match status" value="1"/>
</dbReference>
<dbReference type="Proteomes" id="UP000619761">
    <property type="component" value="Unassembled WGS sequence"/>
</dbReference>
<evidence type="ECO:0000313" key="2">
    <source>
        <dbReference type="EMBL" id="GGY81794.1"/>
    </source>
</evidence>
<dbReference type="SMART" id="SM00347">
    <property type="entry name" value="HTH_MARR"/>
    <property type="match status" value="1"/>
</dbReference>
<protein>
    <submittedName>
        <fullName evidence="2">Transcriptional regulator</fullName>
    </submittedName>
</protein>
<keyword evidence="3" id="KW-1185">Reference proteome</keyword>
<evidence type="ECO:0000259" key="1">
    <source>
        <dbReference type="PROSITE" id="PS50995"/>
    </source>
</evidence>
<dbReference type="Pfam" id="PF12802">
    <property type="entry name" value="MarR_2"/>
    <property type="match status" value="1"/>
</dbReference>
<name>A0ABQ3B6T5_9GAMM</name>
<feature type="domain" description="HTH marR-type" evidence="1">
    <location>
        <begin position="13"/>
        <end position="148"/>
    </location>
</feature>
<dbReference type="PANTHER" id="PTHR33164:SF44">
    <property type="entry name" value="TRANSCRIPTIONAL REGULATORY PROTEIN"/>
    <property type="match status" value="1"/>
</dbReference>
<dbReference type="EMBL" id="BMYZ01000003">
    <property type="protein sequence ID" value="GGY81794.1"/>
    <property type="molecule type" value="Genomic_DNA"/>
</dbReference>
<dbReference type="RefSeq" id="WP_189419749.1">
    <property type="nucleotide sequence ID" value="NZ_BMYZ01000003.1"/>
</dbReference>
<dbReference type="SUPFAM" id="SSF46785">
    <property type="entry name" value="Winged helix' DNA-binding domain"/>
    <property type="match status" value="1"/>
</dbReference>